<dbReference type="InterPro" id="IPR030385">
    <property type="entry name" value="G_IRG_dom"/>
</dbReference>
<dbReference type="EMBL" id="JABFDY010000002">
    <property type="protein sequence ID" value="KAF7710317.1"/>
    <property type="molecule type" value="Genomic_DNA"/>
</dbReference>
<feature type="transmembrane region" description="Helical" evidence="5">
    <location>
        <begin position="205"/>
        <end position="230"/>
    </location>
</feature>
<feature type="domain" description="IRG-type G" evidence="6">
    <location>
        <begin position="1"/>
        <end position="75"/>
    </location>
</feature>
<proteinExistence type="inferred from homology"/>
<evidence type="ECO:0000256" key="3">
    <source>
        <dbReference type="ARBA" id="ARBA00022801"/>
    </source>
</evidence>
<feature type="transmembrane region" description="Helical" evidence="5">
    <location>
        <begin position="107"/>
        <end position="129"/>
    </location>
</feature>
<evidence type="ECO:0000313" key="7">
    <source>
        <dbReference type="EMBL" id="KAF7710317.1"/>
    </source>
</evidence>
<evidence type="ECO:0000256" key="4">
    <source>
        <dbReference type="ARBA" id="ARBA00023134"/>
    </source>
</evidence>
<organism evidence="7 8">
    <name type="scientific">Silurus meridionalis</name>
    <name type="common">Southern catfish</name>
    <name type="synonym">Silurus soldatovi meridionalis</name>
    <dbReference type="NCBI Taxonomy" id="175797"/>
    <lineage>
        <taxon>Eukaryota</taxon>
        <taxon>Metazoa</taxon>
        <taxon>Chordata</taxon>
        <taxon>Craniata</taxon>
        <taxon>Vertebrata</taxon>
        <taxon>Euteleostomi</taxon>
        <taxon>Actinopterygii</taxon>
        <taxon>Neopterygii</taxon>
        <taxon>Teleostei</taxon>
        <taxon>Ostariophysi</taxon>
        <taxon>Siluriformes</taxon>
        <taxon>Siluridae</taxon>
        <taxon>Silurus</taxon>
    </lineage>
</organism>
<dbReference type="PANTHER" id="PTHR32341:SF10">
    <property type="entry name" value="INTERFERON-INDUCIBLE GTPASE 5"/>
    <property type="match status" value="1"/>
</dbReference>
<evidence type="ECO:0000256" key="1">
    <source>
        <dbReference type="ARBA" id="ARBA00005429"/>
    </source>
</evidence>
<dbReference type="InterPro" id="IPR027417">
    <property type="entry name" value="P-loop_NTPase"/>
</dbReference>
<comment type="caution">
    <text evidence="7">The sequence shown here is derived from an EMBL/GenBank/DDBJ whole genome shotgun (WGS) entry which is preliminary data.</text>
</comment>
<dbReference type="Pfam" id="PF05049">
    <property type="entry name" value="IIGP"/>
    <property type="match status" value="1"/>
</dbReference>
<dbReference type="GO" id="GO:0005525">
    <property type="term" value="F:GTP binding"/>
    <property type="evidence" value="ECO:0007669"/>
    <property type="project" value="UniProtKB-KW"/>
</dbReference>
<accession>A0A8T0BXU2</accession>
<dbReference type="InterPro" id="IPR051515">
    <property type="entry name" value="IRG"/>
</dbReference>
<keyword evidence="5" id="KW-0812">Transmembrane</keyword>
<dbReference type="InterPro" id="IPR007743">
    <property type="entry name" value="Immunity-related_GTPase-like"/>
</dbReference>
<keyword evidence="8" id="KW-1185">Reference proteome</keyword>
<comment type="similarity">
    <text evidence="1">Belongs to the TRAFAC class dynamin-like GTPase superfamily. IRG family.</text>
</comment>
<dbReference type="PROSITE" id="PS51716">
    <property type="entry name" value="G_IRG"/>
    <property type="match status" value="1"/>
</dbReference>
<keyword evidence="3" id="KW-0378">Hydrolase</keyword>
<evidence type="ECO:0000259" key="6">
    <source>
        <dbReference type="PROSITE" id="PS51716"/>
    </source>
</evidence>
<dbReference type="AlphaFoldDB" id="A0A8T0BXU2"/>
<reference evidence="7" key="1">
    <citation type="submission" date="2020-08" db="EMBL/GenBank/DDBJ databases">
        <title>Chromosome-level assembly of Southern catfish (Silurus meridionalis) provides insights into visual adaptation to the nocturnal and benthic lifestyles.</title>
        <authorList>
            <person name="Zhang Y."/>
            <person name="Wang D."/>
            <person name="Peng Z."/>
        </authorList>
    </citation>
    <scope>NUCLEOTIDE SEQUENCE</scope>
    <source>
        <strain evidence="7">SWU-2019-XX</strain>
        <tissue evidence="7">Muscle</tissue>
    </source>
</reference>
<keyword evidence="4" id="KW-0342">GTP-binding</keyword>
<dbReference type="GO" id="GO:0016020">
    <property type="term" value="C:membrane"/>
    <property type="evidence" value="ECO:0007669"/>
    <property type="project" value="InterPro"/>
</dbReference>
<dbReference type="PANTHER" id="PTHR32341">
    <property type="entry name" value="INTERFERON-INDUCIBLE GTPASE"/>
    <property type="match status" value="1"/>
</dbReference>
<evidence type="ECO:0000313" key="8">
    <source>
        <dbReference type="Proteomes" id="UP000606274"/>
    </source>
</evidence>
<name>A0A8T0BXU2_SILME</name>
<dbReference type="Proteomes" id="UP000606274">
    <property type="component" value="Unassembled WGS sequence"/>
</dbReference>
<dbReference type="Gene3D" id="3.40.50.300">
    <property type="entry name" value="P-loop containing nucleotide triphosphate hydrolases"/>
    <property type="match status" value="1"/>
</dbReference>
<evidence type="ECO:0000256" key="2">
    <source>
        <dbReference type="ARBA" id="ARBA00022741"/>
    </source>
</evidence>
<sequence>MKKKFYFIRSKIDSNIEAEKRKKTFNEQQTLDLIRNDCIKGLEEIGLQSPSVFLISCFELSLYDFNHLEKTIEQELPQYKRDVLMLALPNITLEINERKKKSLQKNIWKLALLSASVAAVPIPILNAAASISVDVTILVTELKKYYNAFGLDPDSLQKLSDRSGKSVNELKSVLKCPLNEEITKDLVIKLLPNASLFAVETAAEYWLGLIPFLGSLVAGSLSFGTIFYMLMRCLNELAKDARNVLMAALQSSVD</sequence>
<keyword evidence="5" id="KW-1133">Transmembrane helix</keyword>
<keyword evidence="2" id="KW-0547">Nucleotide-binding</keyword>
<evidence type="ECO:0000256" key="5">
    <source>
        <dbReference type="SAM" id="Phobius"/>
    </source>
</evidence>
<keyword evidence="5" id="KW-0472">Membrane</keyword>
<dbReference type="GO" id="GO:0016787">
    <property type="term" value="F:hydrolase activity"/>
    <property type="evidence" value="ECO:0007669"/>
    <property type="project" value="UniProtKB-KW"/>
</dbReference>
<protein>
    <recommendedName>
        <fullName evidence="6">IRG-type G domain-containing protein</fullName>
    </recommendedName>
</protein>
<gene>
    <name evidence="7" type="ORF">HF521_009189</name>
</gene>